<evidence type="ECO:0000313" key="1">
    <source>
        <dbReference type="EMBL" id="ETL27064.1"/>
    </source>
</evidence>
<gene>
    <name evidence="1" type="ORF">L916_19352</name>
</gene>
<protein>
    <recommendedName>
        <fullName evidence="2">Ndc10 domain-containing protein</fullName>
    </recommendedName>
</protein>
<organism evidence="1">
    <name type="scientific">Phytophthora nicotianae</name>
    <name type="common">Potato buckeye rot agent</name>
    <name type="synonym">Phytophthora parasitica</name>
    <dbReference type="NCBI Taxonomy" id="4792"/>
    <lineage>
        <taxon>Eukaryota</taxon>
        <taxon>Sar</taxon>
        <taxon>Stramenopiles</taxon>
        <taxon>Oomycota</taxon>
        <taxon>Peronosporomycetes</taxon>
        <taxon>Peronosporales</taxon>
        <taxon>Peronosporaceae</taxon>
        <taxon>Phytophthora</taxon>
    </lineage>
</organism>
<dbReference type="EMBL" id="KI676063">
    <property type="protein sequence ID" value="ETL27064.1"/>
    <property type="molecule type" value="Genomic_DNA"/>
</dbReference>
<name>W2HYM6_PHYNI</name>
<dbReference type="AlphaFoldDB" id="W2HYM6"/>
<evidence type="ECO:0008006" key="2">
    <source>
        <dbReference type="Google" id="ProtNLM"/>
    </source>
</evidence>
<reference evidence="1" key="1">
    <citation type="submission" date="2013-11" db="EMBL/GenBank/DDBJ databases">
        <title>The Genome Sequence of Phytophthora parasitica CJ05E6.</title>
        <authorList>
            <consortium name="The Broad Institute Genomics Platform"/>
            <person name="Russ C."/>
            <person name="Tyler B."/>
            <person name="Panabieres F."/>
            <person name="Shan W."/>
            <person name="Tripathy S."/>
            <person name="Grunwald N."/>
            <person name="Machado M."/>
            <person name="Johnson C.S."/>
            <person name="Arredondo F."/>
            <person name="Hong C."/>
            <person name="Coffey M."/>
            <person name="Young S.K."/>
            <person name="Zeng Q."/>
            <person name="Gargeya S."/>
            <person name="Fitzgerald M."/>
            <person name="Abouelleil A."/>
            <person name="Alvarado L."/>
            <person name="Chapman S.B."/>
            <person name="Gainer-Dewar J."/>
            <person name="Goldberg J."/>
            <person name="Griggs A."/>
            <person name="Gujja S."/>
            <person name="Hansen M."/>
            <person name="Howarth C."/>
            <person name="Imamovic A."/>
            <person name="Ireland A."/>
            <person name="Larimer J."/>
            <person name="McCowan C."/>
            <person name="Murphy C."/>
            <person name="Pearson M."/>
            <person name="Poon T.W."/>
            <person name="Priest M."/>
            <person name="Roberts A."/>
            <person name="Saif S."/>
            <person name="Shea T."/>
            <person name="Sykes S."/>
            <person name="Wortman J."/>
            <person name="Nusbaum C."/>
            <person name="Birren B."/>
        </authorList>
    </citation>
    <scope>NUCLEOTIDE SEQUENCE [LARGE SCALE GENOMIC DNA]</scope>
    <source>
        <strain evidence="1">CJ05E6</strain>
    </source>
</reference>
<dbReference type="VEuPathDB" id="FungiDB:PPTG_14262"/>
<proteinExistence type="predicted"/>
<dbReference type="Proteomes" id="UP000053864">
    <property type="component" value="Unassembled WGS sequence"/>
</dbReference>
<sequence>MLQHMECVEDCRVVEEQGHKGDQTGANKFGKHVYANPYQPSQCTILALAVHIFSFPERFIGGKQQLFIGSDSTDRFGRLLRRVIGSLSEEELRELSCTPEVIGTHSLRKGSSSYALGQVNGPTPVSVYLRMGQSLGRLKDRYIHFGEGADQLCGRMIAGLPFDSDRFGVLPPHFPLLITSQMTVQYWDEVVSGFSNYPRGIQSAFPFLLVSIIFHEDYLRKNLCENHPSQDHFRRIRFSIYSVVHQYFL</sequence>
<accession>W2HYM6</accession>